<dbReference type="Gene3D" id="3.30.70.1230">
    <property type="entry name" value="Nucleotide cyclase"/>
    <property type="match status" value="1"/>
</dbReference>
<dbReference type="EC" id="4.6.1.1" evidence="3"/>
<dbReference type="Proteomes" id="UP000554965">
    <property type="component" value="Unassembled WGS sequence"/>
</dbReference>
<name>A0A7Z7N9M6_9MYCO</name>
<dbReference type="InterPro" id="IPR001054">
    <property type="entry name" value="A/G_cyclase"/>
</dbReference>
<keyword evidence="3" id="KW-0456">Lyase</keyword>
<gene>
    <name evidence="3" type="primary">cyaA_1</name>
    <name evidence="3" type="ORF">MSIMFB_01473</name>
</gene>
<evidence type="ECO:0000256" key="1">
    <source>
        <dbReference type="ARBA" id="ARBA00005381"/>
    </source>
</evidence>
<dbReference type="PANTHER" id="PTHR43081">
    <property type="entry name" value="ADENYLATE CYCLASE, TERMINAL-DIFFERENTIATION SPECIFIC-RELATED"/>
    <property type="match status" value="1"/>
</dbReference>
<dbReference type="GO" id="GO:0004016">
    <property type="term" value="F:adenylate cyclase activity"/>
    <property type="evidence" value="ECO:0007669"/>
    <property type="project" value="UniProtKB-EC"/>
</dbReference>
<dbReference type="EMBL" id="OCTY01000002">
    <property type="protein sequence ID" value="SOJ53974.1"/>
    <property type="molecule type" value="Genomic_DNA"/>
</dbReference>
<feature type="domain" description="Guanylate cyclase" evidence="2">
    <location>
        <begin position="316"/>
        <end position="428"/>
    </location>
</feature>
<dbReference type="Pfam" id="PF00211">
    <property type="entry name" value="Guanylate_cyc"/>
    <property type="match status" value="1"/>
</dbReference>
<accession>A0A7Z7N9M6</accession>
<dbReference type="GO" id="GO:0006171">
    <property type="term" value="P:cAMP biosynthetic process"/>
    <property type="evidence" value="ECO:0007669"/>
    <property type="project" value="TreeGrafter"/>
</dbReference>
<dbReference type="InterPro" id="IPR050697">
    <property type="entry name" value="Adenylyl/Guanylyl_Cyclase_3/4"/>
</dbReference>
<dbReference type="Pfam" id="PF19363">
    <property type="entry name" value="DUF5939"/>
    <property type="match status" value="1"/>
</dbReference>
<comment type="caution">
    <text evidence="3">The sequence shown here is derived from an EMBL/GenBank/DDBJ whole genome shotgun (WGS) entry which is preliminary data.</text>
</comment>
<dbReference type="GO" id="GO:0035556">
    <property type="term" value="P:intracellular signal transduction"/>
    <property type="evidence" value="ECO:0007669"/>
    <property type="project" value="InterPro"/>
</dbReference>
<keyword evidence="4" id="KW-1185">Reference proteome</keyword>
<protein>
    <submittedName>
        <fullName evidence="3">Adenylate cyclase 1</fullName>
        <ecNumber evidence="3">4.6.1.1</ecNumber>
    </submittedName>
</protein>
<dbReference type="SUPFAM" id="SSF55073">
    <property type="entry name" value="Nucleotide cyclase"/>
    <property type="match status" value="1"/>
</dbReference>
<reference evidence="3 4" key="1">
    <citation type="submission" date="2017-10" db="EMBL/GenBank/DDBJ databases">
        <authorList>
            <consortium name="Urmite Genomes"/>
        </authorList>
    </citation>
    <scope>NUCLEOTIDE SEQUENCE [LARGE SCALE GENOMIC DNA]</scope>
    <source>
        <strain evidence="3 4">FB-527</strain>
    </source>
</reference>
<proteinExistence type="inferred from homology"/>
<dbReference type="AlphaFoldDB" id="A0A7Z7N9M6"/>
<evidence type="ECO:0000313" key="4">
    <source>
        <dbReference type="Proteomes" id="UP000554965"/>
    </source>
</evidence>
<dbReference type="PROSITE" id="PS50125">
    <property type="entry name" value="GUANYLATE_CYCLASE_2"/>
    <property type="match status" value="1"/>
</dbReference>
<organism evidence="3 4">
    <name type="scientific">Mycobacterium simulans</name>
    <dbReference type="NCBI Taxonomy" id="627089"/>
    <lineage>
        <taxon>Bacteria</taxon>
        <taxon>Bacillati</taxon>
        <taxon>Actinomycetota</taxon>
        <taxon>Actinomycetes</taxon>
        <taxon>Mycobacteriales</taxon>
        <taxon>Mycobacteriaceae</taxon>
        <taxon>Mycobacterium</taxon>
    </lineage>
</organism>
<evidence type="ECO:0000313" key="3">
    <source>
        <dbReference type="EMBL" id="SOJ53974.1"/>
    </source>
</evidence>
<dbReference type="CDD" id="cd07302">
    <property type="entry name" value="CHD"/>
    <property type="match status" value="1"/>
</dbReference>
<dbReference type="PANTHER" id="PTHR43081:SF19">
    <property type="entry name" value="PH-SENSITIVE ADENYLATE CYCLASE RV1264"/>
    <property type="match status" value="1"/>
</dbReference>
<comment type="similarity">
    <text evidence="1">Belongs to the adenylyl cyclase class-3 family.</text>
</comment>
<dbReference type="InterPro" id="IPR045983">
    <property type="entry name" value="GUC-dom-containing_N"/>
</dbReference>
<sequence length="478" mass="51442">MTTAILQSRLAAVRNAGPFDAEVVGGLARYIAEAPDEKLFRMNPYRYAAEVGIAERDAVDLFLHAAHAGVVEFSWGVLCPACGAFITTDHALRALNTERVCAICDIPIPPSIDDNVEVAFSVAPSTRTIRFNAFNAPEKLDFLRDSLTLFFSPSVADTTHLGRYLNDPVWFGTAPADARVEAETELAPGRYVLALPEYHVLRRFTVDEGVGGSAMSYEVLAGGQLIQEGEQVAAGKVRMTLQNRLGRPVVFGAFADPRPSSPEALAEKTAKLASGSGLNFHRFFTVKELVTTQVFRDLFRAESIPSQGGLGLKNLTVLFTDLKGSTELYSRMGDMRAYSLVGEHFGLLREVVAARGGAVVKTIGDAVMASFPTPAPALEAAMVMNREIAKVGDLELKIGLHAGPCIAVDLNERLDYFGQTVNIAARVQGIADSRQIVCTDPVRDAEGAAEVIAELSLVGARELAALKGVADQVGVWRY</sequence>
<dbReference type="SMART" id="SM00044">
    <property type="entry name" value="CYCc"/>
    <property type="match status" value="1"/>
</dbReference>
<dbReference type="InterPro" id="IPR029787">
    <property type="entry name" value="Nucleotide_cyclase"/>
</dbReference>
<evidence type="ECO:0000259" key="2">
    <source>
        <dbReference type="PROSITE" id="PS50125"/>
    </source>
</evidence>
<dbReference type="RefSeq" id="WP_186242105.1">
    <property type="nucleotide sequence ID" value="NZ_OCTY01000002.1"/>
</dbReference>